<keyword evidence="1" id="KW-0893">Thyroid hormones biosynthesis</keyword>
<dbReference type="EMBL" id="CACRXK020001882">
    <property type="protein sequence ID" value="CAB3991591.1"/>
    <property type="molecule type" value="Genomic_DNA"/>
</dbReference>
<keyword evidence="1" id="KW-0712">Selenocysteine</keyword>
<organism evidence="2 3">
    <name type="scientific">Paramuricea clavata</name>
    <name type="common">Red gorgonian</name>
    <name type="synonym">Violescent sea-whip</name>
    <dbReference type="NCBI Taxonomy" id="317549"/>
    <lineage>
        <taxon>Eukaryota</taxon>
        <taxon>Metazoa</taxon>
        <taxon>Cnidaria</taxon>
        <taxon>Anthozoa</taxon>
        <taxon>Octocorallia</taxon>
        <taxon>Malacalcyonacea</taxon>
        <taxon>Plexauridae</taxon>
        <taxon>Paramuricea</taxon>
    </lineage>
</organism>
<keyword evidence="3" id="KW-1185">Reference proteome</keyword>
<dbReference type="Gene3D" id="3.40.30.10">
    <property type="entry name" value="Glutaredoxin"/>
    <property type="match status" value="1"/>
</dbReference>
<dbReference type="InterPro" id="IPR000643">
    <property type="entry name" value="Iodothyronine_deiodinase"/>
</dbReference>
<sequence length="143" mass="16110">MALVSVCTEAILQGASLLALLTLFITGNILKLLPYKQYFIPKLFKLASGVELPLEMYLSSFAGFEMMKALWRMCHLNIKAKLKEGESFPDAQLVDTANLQRVNVSDLVDLQKFSEISQRFSNVADFAIIYIEEAHAADEWAFK</sequence>
<dbReference type="GO" id="GO:0042403">
    <property type="term" value="P:thyroid hormone metabolic process"/>
    <property type="evidence" value="ECO:0007669"/>
    <property type="project" value="TreeGrafter"/>
</dbReference>
<evidence type="ECO:0000313" key="2">
    <source>
        <dbReference type="EMBL" id="CAB3991591.1"/>
    </source>
</evidence>
<feature type="non-terminal residue" evidence="2">
    <location>
        <position position="143"/>
    </location>
</feature>
<name>A0A6S7H621_PARCT</name>
<comment type="caution">
    <text evidence="2">The sequence shown here is derived from an EMBL/GenBank/DDBJ whole genome shotgun (WGS) entry which is preliminary data.</text>
</comment>
<keyword evidence="1" id="KW-0560">Oxidoreductase</keyword>
<evidence type="ECO:0000313" key="3">
    <source>
        <dbReference type="Proteomes" id="UP001152795"/>
    </source>
</evidence>
<dbReference type="OrthoDB" id="428577at2759"/>
<dbReference type="AlphaFoldDB" id="A0A6S7H621"/>
<reference evidence="2" key="1">
    <citation type="submission" date="2020-04" db="EMBL/GenBank/DDBJ databases">
        <authorList>
            <person name="Alioto T."/>
            <person name="Alioto T."/>
            <person name="Gomez Garrido J."/>
        </authorList>
    </citation>
    <scope>NUCLEOTIDE SEQUENCE</scope>
    <source>
        <strain evidence="2">A484AB</strain>
    </source>
</reference>
<gene>
    <name evidence="2" type="ORF">PACLA_8A069239</name>
</gene>
<dbReference type="Proteomes" id="UP001152795">
    <property type="component" value="Unassembled WGS sequence"/>
</dbReference>
<accession>A0A6S7H621</accession>
<dbReference type="PANTHER" id="PTHR11781">
    <property type="entry name" value="IODOTHYRONINE DEIODINASE"/>
    <property type="match status" value="1"/>
</dbReference>
<comment type="function">
    <text evidence="1">Responsible for the deiodination of T4 (3,5,3',5'-tetraiodothyronine).</text>
</comment>
<comment type="similarity">
    <text evidence="1">Belongs to the iodothyronine deiodinase family.</text>
</comment>
<dbReference type="Pfam" id="PF00837">
    <property type="entry name" value="T4_deiodinase"/>
    <property type="match status" value="1"/>
</dbReference>
<dbReference type="PANTHER" id="PTHR11781:SF22">
    <property type="entry name" value="TYPE I IODOTHYRONINE DEIODINASE"/>
    <property type="match status" value="1"/>
</dbReference>
<evidence type="ECO:0000256" key="1">
    <source>
        <dbReference type="RuleBase" id="RU000676"/>
    </source>
</evidence>
<protein>
    <recommendedName>
        <fullName evidence="1">Iodothyronine deiodinase</fullName>
    </recommendedName>
</protein>
<dbReference type="GO" id="GO:0004800">
    <property type="term" value="F:thyroxine 5'-deiodinase activity"/>
    <property type="evidence" value="ECO:0007669"/>
    <property type="project" value="InterPro"/>
</dbReference>
<dbReference type="GO" id="GO:0042446">
    <property type="term" value="P:hormone biosynthetic process"/>
    <property type="evidence" value="ECO:0007669"/>
    <property type="project" value="UniProtKB-KW"/>
</dbReference>
<proteinExistence type="inferred from homology"/>